<name>A0AAJ1Q963_9FIRM</name>
<accession>A0AAJ1Q963</accession>
<dbReference type="RefSeq" id="WP_285417677.1">
    <property type="nucleotide sequence ID" value="NZ_JASORJ010000010.1"/>
</dbReference>
<dbReference type="EMBL" id="JASORJ010000010">
    <property type="protein sequence ID" value="MDK7357321.1"/>
    <property type="molecule type" value="Genomic_DNA"/>
</dbReference>
<reference evidence="1" key="1">
    <citation type="submission" date="2023-05" db="EMBL/GenBank/DDBJ databases">
        <title>Cataloging the Phylogenetic Diversity of Human Bladder Bacteria.</title>
        <authorList>
            <person name="Du J."/>
        </authorList>
    </citation>
    <scope>NUCLEOTIDE SEQUENCE</scope>
    <source>
        <strain evidence="1">UMB10101</strain>
    </source>
</reference>
<organism evidence="1 2">
    <name type="scientific">Veillonella atypica</name>
    <dbReference type="NCBI Taxonomy" id="39777"/>
    <lineage>
        <taxon>Bacteria</taxon>
        <taxon>Bacillati</taxon>
        <taxon>Bacillota</taxon>
        <taxon>Negativicutes</taxon>
        <taxon>Veillonellales</taxon>
        <taxon>Veillonellaceae</taxon>
        <taxon>Veillonella</taxon>
    </lineage>
</organism>
<sequence length="296" mass="34848">MKIAVCFFGHLRTFKRCAPYIKFNLLKHYDCDLFMHTWSDYNHQTKTWHENQTIKGKVSRQEIIDTYGEFKKIIIENQIVEDLGDVTIAIDDKKISLFGLKSMYHSMQLSYNLCEQYAVENNVNYDLVVMIRPDIALSSRFDIERYISMLTNDELLHAFLTIANNSASINAGFKYLRAIDLLFIGKPQVISDIVNHTNMIIQDLSDQPIINCAPESKFIEFISSLGINLYEIKYDGWNLVRPLKIKEWIKQIIRIRINRRYIKIQLLRYILINIFSVRINLFNFEIDCCIGRSYSE</sequence>
<dbReference type="Proteomes" id="UP001236274">
    <property type="component" value="Unassembled WGS sequence"/>
</dbReference>
<comment type="caution">
    <text evidence="1">The sequence shown here is derived from an EMBL/GenBank/DDBJ whole genome shotgun (WGS) entry which is preliminary data.</text>
</comment>
<evidence type="ECO:0000313" key="2">
    <source>
        <dbReference type="Proteomes" id="UP001236274"/>
    </source>
</evidence>
<evidence type="ECO:0000313" key="1">
    <source>
        <dbReference type="EMBL" id="MDK7357321.1"/>
    </source>
</evidence>
<protein>
    <submittedName>
        <fullName evidence="1">Uncharacterized protein</fullName>
    </submittedName>
</protein>
<gene>
    <name evidence="1" type="ORF">QP520_06740</name>
</gene>
<dbReference type="AlphaFoldDB" id="A0AAJ1Q963"/>
<proteinExistence type="predicted"/>